<dbReference type="KEGG" id="dzi:111298384"/>
<keyword evidence="3" id="KW-1185">Reference proteome</keyword>
<dbReference type="OrthoDB" id="686784at2759"/>
<dbReference type="GeneID" id="111298384"/>
<organism evidence="3 4">
    <name type="scientific">Durio zibethinus</name>
    <name type="common">Durian</name>
    <dbReference type="NCBI Taxonomy" id="66656"/>
    <lineage>
        <taxon>Eukaryota</taxon>
        <taxon>Viridiplantae</taxon>
        <taxon>Streptophyta</taxon>
        <taxon>Embryophyta</taxon>
        <taxon>Tracheophyta</taxon>
        <taxon>Spermatophyta</taxon>
        <taxon>Magnoliopsida</taxon>
        <taxon>eudicotyledons</taxon>
        <taxon>Gunneridae</taxon>
        <taxon>Pentapetalae</taxon>
        <taxon>rosids</taxon>
        <taxon>malvids</taxon>
        <taxon>Malvales</taxon>
        <taxon>Malvaceae</taxon>
        <taxon>Helicteroideae</taxon>
        <taxon>Durio</taxon>
    </lineage>
</organism>
<dbReference type="InterPro" id="IPR016024">
    <property type="entry name" value="ARM-type_fold"/>
</dbReference>
<dbReference type="SUPFAM" id="SSF48371">
    <property type="entry name" value="ARM repeat"/>
    <property type="match status" value="1"/>
</dbReference>
<gene>
    <name evidence="4" type="primary">LOC111298384</name>
</gene>
<dbReference type="PANTHER" id="PTHR12354">
    <property type="entry name" value="INTERFERON-RELATED DEVELOPMENTAL REGULATOR"/>
    <property type="match status" value="1"/>
</dbReference>
<proteinExistence type="inferred from homology"/>
<feature type="domain" description="Interferon-related developmental regulator N-terminal" evidence="2">
    <location>
        <begin position="26"/>
        <end position="264"/>
    </location>
</feature>
<protein>
    <submittedName>
        <fullName evidence="4">Uncharacterized protein LOC111298384</fullName>
    </submittedName>
</protein>
<dbReference type="Gene3D" id="1.25.10.10">
    <property type="entry name" value="Leucine-rich Repeat Variant"/>
    <property type="match status" value="1"/>
</dbReference>
<evidence type="ECO:0000259" key="2">
    <source>
        <dbReference type="Pfam" id="PF05004"/>
    </source>
</evidence>
<dbReference type="InterPro" id="IPR007701">
    <property type="entry name" value="Interferon-rel_develop_reg_N"/>
</dbReference>
<dbReference type="Pfam" id="PF05004">
    <property type="entry name" value="IFRD"/>
    <property type="match status" value="1"/>
</dbReference>
<reference evidence="4" key="1">
    <citation type="submission" date="2025-08" db="UniProtKB">
        <authorList>
            <consortium name="RefSeq"/>
        </authorList>
    </citation>
    <scope>IDENTIFICATION</scope>
    <source>
        <tissue evidence="4">Fruit stalk</tissue>
    </source>
</reference>
<comment type="similarity">
    <text evidence="1">Belongs to the IFRD family.</text>
</comment>
<dbReference type="PANTHER" id="PTHR12354:SF13">
    <property type="entry name" value="DEVELOPMENTAL REGULATOR FAMILY PROTEIN _ IFRD FAMILY PROTEIN, PUTATIVE-RELATED"/>
    <property type="match status" value="1"/>
</dbReference>
<dbReference type="AlphaFoldDB" id="A0A6P5Z7V1"/>
<accession>A0A6P5Z7V1</accession>
<evidence type="ECO:0000313" key="3">
    <source>
        <dbReference type="Proteomes" id="UP000515121"/>
    </source>
</evidence>
<evidence type="ECO:0000313" key="4">
    <source>
        <dbReference type="RefSeq" id="XP_022748849.1"/>
    </source>
</evidence>
<sequence>MRRGAAASKEVCLDDDDDSCDVGDFQDVSKGILNRHLESLFEKSASVREESLAAIVTALNHKPQHEFVEENFVTLLYQCLNFTKKGSAQVLLLASTAVGLMAMSTRCADNERQVYKDSIPVLSKLLKTKSNNSQILHCLAMVAFFTADNSEEIEEAMLLIWNFINPASQIDSSKHPPAVLATAISAWSLLLSTLDGRRISHKYWQRAISYFSDQLDNKDKEICVAAGVALALIFETNCLHKFTTHESVISEKQEQKNKIIDKLRRQSYVLSDVVNYFEEGGRPNKHVTIGEHEITLTTWSQMIQLNCMRLFLGEAGFINHMMGNENFHDLFELIPKEKHPPADMSYIPEREEVSVRVFLPGVLRSKPISTARPQLLPTKMTKSCLSKGRTKLLNKQRESSKVVSS</sequence>
<dbReference type="RefSeq" id="XP_022748849.1">
    <property type="nucleotide sequence ID" value="XM_022893114.1"/>
</dbReference>
<evidence type="ECO:0000256" key="1">
    <source>
        <dbReference type="ARBA" id="ARBA00008828"/>
    </source>
</evidence>
<dbReference type="InterPro" id="IPR011989">
    <property type="entry name" value="ARM-like"/>
</dbReference>
<dbReference type="Proteomes" id="UP000515121">
    <property type="component" value="Unplaced"/>
</dbReference>
<name>A0A6P5Z7V1_DURZI</name>
<dbReference type="InterPro" id="IPR039777">
    <property type="entry name" value="IFRD"/>
</dbReference>